<gene>
    <name evidence="2" type="ORF">G7058_03210</name>
</gene>
<evidence type="ECO:0000313" key="3">
    <source>
        <dbReference type="Proteomes" id="UP000501830"/>
    </source>
</evidence>
<dbReference type="GeneID" id="94552272"/>
<evidence type="ECO:0000259" key="1">
    <source>
        <dbReference type="PROSITE" id="PS50965"/>
    </source>
</evidence>
<proteinExistence type="predicted"/>
<dbReference type="InterPro" id="IPR011528">
    <property type="entry name" value="NERD"/>
</dbReference>
<evidence type="ECO:0000313" key="2">
    <source>
        <dbReference type="EMBL" id="QIK51159.1"/>
    </source>
</evidence>
<dbReference type="PROSITE" id="PS50965">
    <property type="entry name" value="NERD"/>
    <property type="match status" value="1"/>
</dbReference>
<dbReference type="RefSeq" id="WP_166062208.1">
    <property type="nucleotide sequence ID" value="NZ_CP049889.1"/>
</dbReference>
<reference evidence="2 3" key="1">
    <citation type="journal article" date="2017" name="Int. J. Syst. Evol. Microbiol.">
        <title>Jeotgalibaca porci sp. nov. and Jeotgalibaca arthritidis sp. nov., isolated from pigs, and emended description of the genus Jeotgalibaca.</title>
        <authorList>
            <person name="Zamora L."/>
            <person name="Perez-Sancho M."/>
            <person name="Dominguez L."/>
            <person name="Fernandez-Garayzabal J.F."/>
            <person name="Vela A.I."/>
        </authorList>
    </citation>
    <scope>NUCLEOTIDE SEQUENCE [LARGE SCALE GENOMIC DNA]</scope>
    <source>
        <strain evidence="2 3">CCUG 69148</strain>
    </source>
</reference>
<name>A0A6G7WG27_9LACT</name>
<dbReference type="EMBL" id="CP049889">
    <property type="protein sequence ID" value="QIK51159.1"/>
    <property type="molecule type" value="Genomic_DNA"/>
</dbReference>
<dbReference type="Pfam" id="PF08378">
    <property type="entry name" value="NERD"/>
    <property type="match status" value="1"/>
</dbReference>
<dbReference type="AlphaFoldDB" id="A0A6G7WG27"/>
<protein>
    <submittedName>
        <fullName evidence="2">NERD domain-containing protein</fullName>
    </submittedName>
</protein>
<sequence length="301" mass="34664">MSDIYFVLRALKRRWLLSQELELYLENLERGYKGESRFAVDILDGLTCAHVLLRDLRLPMDNNHFQLDAVLLSGKQMIIFEVKNWSGSFVYQDGQFMSRRSAKPYKNPTEQLGRCVSNMQYLLRKWGYDFEVIGRVVFINPSFYLYGAPLDQPFLFAPELADWVKGLNRFDGWVNERHRSLAALLVSKDCPAKVDFEILPEFTFNGLKKGLDCCTCGSFTTKVVGQRVRCLDCGAVERTEEAIVRMAEELAQLFPKTKITSRLVGEYCGGRLSRQRINRSLSGKYEGRGRTRGRHFQIGIK</sequence>
<accession>A0A6G7WG27</accession>
<dbReference type="KEGG" id="jpo:G7058_03210"/>
<feature type="domain" description="NERD" evidence="1">
    <location>
        <begin position="30"/>
        <end position="145"/>
    </location>
</feature>
<keyword evidence="3" id="KW-1185">Reference proteome</keyword>
<dbReference type="Proteomes" id="UP000501830">
    <property type="component" value="Chromosome"/>
</dbReference>
<organism evidence="2 3">
    <name type="scientific">Jeotgalibaca porci</name>
    <dbReference type="NCBI Taxonomy" id="1868793"/>
    <lineage>
        <taxon>Bacteria</taxon>
        <taxon>Bacillati</taxon>
        <taxon>Bacillota</taxon>
        <taxon>Bacilli</taxon>
        <taxon>Lactobacillales</taxon>
        <taxon>Carnobacteriaceae</taxon>
        <taxon>Jeotgalibaca</taxon>
    </lineage>
</organism>